<dbReference type="InterPro" id="IPR006059">
    <property type="entry name" value="SBP"/>
</dbReference>
<evidence type="ECO:0000313" key="7">
    <source>
        <dbReference type="EMBL" id="KPL77936.1"/>
    </source>
</evidence>
<feature type="region of interest" description="Disordered" evidence="5">
    <location>
        <begin position="28"/>
        <end position="60"/>
    </location>
</feature>
<feature type="signal peptide" evidence="6">
    <location>
        <begin position="1"/>
        <end position="25"/>
    </location>
</feature>
<evidence type="ECO:0000256" key="2">
    <source>
        <dbReference type="ARBA" id="ARBA00008520"/>
    </source>
</evidence>
<name>A0A0P6Y8D0_9CHLR</name>
<comment type="caution">
    <text evidence="7">The sequence shown here is derived from an EMBL/GenBank/DDBJ whole genome shotgun (WGS) entry which is preliminary data.</text>
</comment>
<protein>
    <recommendedName>
        <fullName evidence="9">Sugar ABC transporter substrate-binding protein</fullName>
    </recommendedName>
</protein>
<dbReference type="PROSITE" id="PS51257">
    <property type="entry name" value="PROKAR_LIPOPROTEIN"/>
    <property type="match status" value="1"/>
</dbReference>
<evidence type="ECO:0000256" key="3">
    <source>
        <dbReference type="ARBA" id="ARBA00022448"/>
    </source>
</evidence>
<evidence type="ECO:0008006" key="9">
    <source>
        <dbReference type="Google" id="ProtNLM"/>
    </source>
</evidence>
<accession>A0A0P6Y8D0</accession>
<reference evidence="7 8" key="1">
    <citation type="submission" date="2015-07" db="EMBL/GenBank/DDBJ databases">
        <title>Genome sequence of Levilinea saccharolytica DSM 16555.</title>
        <authorList>
            <person name="Hemp J."/>
            <person name="Ward L.M."/>
            <person name="Pace L.A."/>
            <person name="Fischer W.W."/>
        </authorList>
    </citation>
    <scope>NUCLEOTIDE SEQUENCE [LARGE SCALE GENOMIC DNA]</scope>
    <source>
        <strain evidence="7 8">KIBI-1</strain>
    </source>
</reference>
<comment type="similarity">
    <text evidence="2">Belongs to the bacterial solute-binding protein 1 family.</text>
</comment>
<evidence type="ECO:0000256" key="5">
    <source>
        <dbReference type="SAM" id="MobiDB-lite"/>
    </source>
</evidence>
<dbReference type="PANTHER" id="PTHR43649">
    <property type="entry name" value="ARABINOSE-BINDING PROTEIN-RELATED"/>
    <property type="match status" value="1"/>
</dbReference>
<organism evidence="7 8">
    <name type="scientific">Levilinea saccharolytica</name>
    <dbReference type="NCBI Taxonomy" id="229921"/>
    <lineage>
        <taxon>Bacteria</taxon>
        <taxon>Bacillati</taxon>
        <taxon>Chloroflexota</taxon>
        <taxon>Anaerolineae</taxon>
        <taxon>Anaerolineales</taxon>
        <taxon>Anaerolineaceae</taxon>
        <taxon>Levilinea</taxon>
    </lineage>
</organism>
<dbReference type="Gene3D" id="3.40.190.10">
    <property type="entry name" value="Periplasmic binding protein-like II"/>
    <property type="match status" value="1"/>
</dbReference>
<dbReference type="InterPro" id="IPR050490">
    <property type="entry name" value="Bact_solute-bd_prot1"/>
</dbReference>
<feature type="compositionally biased region" description="Low complexity" evidence="5">
    <location>
        <begin position="28"/>
        <end position="54"/>
    </location>
</feature>
<dbReference type="RefSeq" id="WP_075071263.1">
    <property type="nucleotide sequence ID" value="NZ_LGCM01000058.1"/>
</dbReference>
<feature type="chain" id="PRO_5006133418" description="Sugar ABC transporter substrate-binding protein" evidence="6">
    <location>
        <begin position="26"/>
        <end position="466"/>
    </location>
</feature>
<gene>
    <name evidence="7" type="ORF">ADN01_15255</name>
</gene>
<dbReference type="STRING" id="229921.ADN01_15255"/>
<sequence length="466" mass="50166">MKKNLLFALSLMVMAAMLLAACAPAATPAPAAPAEPAAPAVEPTKAPEAAVEPTKAPEAPAEVALRWRTRPDNQAEIDLYSSISQDLDASLEGITLAYEPGGSESSSYQDVLKTEIANGTAPDVFWIPGTDVADFAKRGLIMDLKAMADKTEGFKTTDFYEGPMFHMTFSPTTNKAGDALWGLPRDVSTFVLYLNLDLIAEAGADDPRELAKEGKWDWEAFLDVAKKVTALGSDIYGYGANAWWGPYGVWLNAAGGGFFNEDRTACALDTDASIAGLEFERKLYVDEKVAVPYGEDSEPPFMAGKVAMFQNGRWATPGVRANAKFNWDVVELPTGANGQGNWLFWGAYVVNAKTAHPEEAWKLVQALTTAETQGKISALGANIPSRVSQEAFDAFLTFTPPANNQAFLNGIDPKNKPTAEGPLWAGSWPDYDAVMGPMISSVMNGEMTIEDFKAKICTEANKAFAQ</sequence>
<proteinExistence type="inferred from homology"/>
<evidence type="ECO:0000256" key="1">
    <source>
        <dbReference type="ARBA" id="ARBA00004196"/>
    </source>
</evidence>
<dbReference type="PANTHER" id="PTHR43649:SF31">
    <property type="entry name" value="SN-GLYCEROL-3-PHOSPHATE-BINDING PERIPLASMIC PROTEIN UGPB"/>
    <property type="match status" value="1"/>
</dbReference>
<keyword evidence="3" id="KW-0813">Transport</keyword>
<dbReference type="Pfam" id="PF01547">
    <property type="entry name" value="SBP_bac_1"/>
    <property type="match status" value="1"/>
</dbReference>
<comment type="subcellular location">
    <subcellularLocation>
        <location evidence="1">Cell envelope</location>
    </subcellularLocation>
</comment>
<keyword evidence="4 6" id="KW-0732">Signal</keyword>
<dbReference type="Proteomes" id="UP000050501">
    <property type="component" value="Unassembled WGS sequence"/>
</dbReference>
<evidence type="ECO:0000313" key="8">
    <source>
        <dbReference type="Proteomes" id="UP000050501"/>
    </source>
</evidence>
<dbReference type="AlphaFoldDB" id="A0A0P6Y8D0"/>
<dbReference type="GO" id="GO:0030313">
    <property type="term" value="C:cell envelope"/>
    <property type="evidence" value="ECO:0007669"/>
    <property type="project" value="UniProtKB-SubCell"/>
</dbReference>
<evidence type="ECO:0000256" key="4">
    <source>
        <dbReference type="ARBA" id="ARBA00022729"/>
    </source>
</evidence>
<dbReference type="CDD" id="cd13585">
    <property type="entry name" value="PBP2_TMBP_like"/>
    <property type="match status" value="1"/>
</dbReference>
<dbReference type="EMBL" id="LGCM01000058">
    <property type="protein sequence ID" value="KPL77936.1"/>
    <property type="molecule type" value="Genomic_DNA"/>
</dbReference>
<keyword evidence="8" id="KW-1185">Reference proteome</keyword>
<evidence type="ECO:0000256" key="6">
    <source>
        <dbReference type="SAM" id="SignalP"/>
    </source>
</evidence>
<dbReference type="SUPFAM" id="SSF53850">
    <property type="entry name" value="Periplasmic binding protein-like II"/>
    <property type="match status" value="1"/>
</dbReference>